<dbReference type="AlphaFoldDB" id="A0A6G1MIU1"/>
<feature type="domain" description="Peptidase C14 caspase" evidence="4">
    <location>
        <begin position="5"/>
        <end position="292"/>
    </location>
</feature>
<evidence type="ECO:0000313" key="5">
    <source>
        <dbReference type="EMBL" id="KAF3230367.1"/>
    </source>
</evidence>
<organism evidence="5 6">
    <name type="scientific">Orbilia oligospora</name>
    <name type="common">Nematode-trapping fungus</name>
    <name type="synonym">Arthrobotrys oligospora</name>
    <dbReference type="NCBI Taxonomy" id="2813651"/>
    <lineage>
        <taxon>Eukaryota</taxon>
        <taxon>Fungi</taxon>
        <taxon>Dikarya</taxon>
        <taxon>Ascomycota</taxon>
        <taxon>Pezizomycotina</taxon>
        <taxon>Orbiliomycetes</taxon>
        <taxon>Orbiliales</taxon>
        <taxon>Orbiliaceae</taxon>
        <taxon>Orbilia</taxon>
    </lineage>
</organism>
<sequence length="859" mass="95380">MEGTKWAILIGIDYYQDGTERPNVEFHSLKGSVEDIRQIEKLLCTRFDFNDSYITRLTATPPDDGRGEPKEAISSRPTYENIIQAFQKVIREANPHDIVYVHYSGHGARVDTVFPDIKGKRLDEVLVPTDISCGGRYVRDVEIAYLINKMVDKKLIVTVVLDCCHSGGANRGGAPSRSSGGSVVRGIDRVDKNILSRDFSLLSPQNELNTAGKGLIPDGKRAARVENHWLLEPRGYAFLAACKTNEYAMEDVFDEKPQGLLTHTMIDVIKASTASLTYYGLCNLVRAKVLEHNSQQTVVLGGEADRIFLSSDRRKLHYMIPIKRVTEERGKLHIHLDVGSTHGIPQGASIDVWRPSCSSSNFKFSEKSAVFRTVEIDEFRLVAELEEWGADGEQKIHPGFLARPNTAARRLVYLDPAYNIQLDQARSQARGPGGEAQNSTSPLDEIRRVLKSHDIPVSSHSEHAFFQVHVKDGSLTTLCGNKNLPSQITLPPLSIYDESAAEKLASCITHATKYYDILELSNPEIGPFDRWISASIAKELFFTSAPRLSKNQPDCLPESKSCEVVAADTVVLRVTNISDTEKYVTILDLDLSGCVMQIFPSAPGATQQILEPNETLSLPLIVESEENAAAGQIIDTIKIIATTEPTSFRWLEVPSIDRVASGNISQGRGVDKRPRNICEIFSMQAAPKSTKLRSVSACNFDLPWWDATQVTLRFSKGEPKWDSEHDKEEAVTGKASIDTQLPTPPDSDPGEESVDAPLLTSLDSDPGEGNESSRLKRYTSEDESSSVGEKGAPVIINGSHRHQFWTMLPWGLLCIVLFWLTFGQRWYQSYASKISESTSNMFSLLVAFCDVWERDQSNI</sequence>
<evidence type="ECO:0000259" key="4">
    <source>
        <dbReference type="Pfam" id="PF00656"/>
    </source>
</evidence>
<dbReference type="EMBL" id="WIPF01000008">
    <property type="protein sequence ID" value="KAF3230367.1"/>
    <property type="molecule type" value="Genomic_DNA"/>
</dbReference>
<dbReference type="GO" id="GO:0005737">
    <property type="term" value="C:cytoplasm"/>
    <property type="evidence" value="ECO:0007669"/>
    <property type="project" value="TreeGrafter"/>
</dbReference>
<dbReference type="PANTHER" id="PTHR48104:SF30">
    <property type="entry name" value="METACASPASE-1"/>
    <property type="match status" value="1"/>
</dbReference>
<gene>
    <name evidence="5" type="ORF">TWF191_010256</name>
</gene>
<evidence type="ECO:0000313" key="6">
    <source>
        <dbReference type="Proteomes" id="UP000483672"/>
    </source>
</evidence>
<feature type="compositionally biased region" description="Basic and acidic residues" evidence="2">
    <location>
        <begin position="718"/>
        <end position="731"/>
    </location>
</feature>
<evidence type="ECO:0000256" key="3">
    <source>
        <dbReference type="SAM" id="Phobius"/>
    </source>
</evidence>
<evidence type="ECO:0000256" key="2">
    <source>
        <dbReference type="SAM" id="MobiDB-lite"/>
    </source>
</evidence>
<dbReference type="InterPro" id="IPR011600">
    <property type="entry name" value="Pept_C14_caspase"/>
</dbReference>
<name>A0A6G1MIU1_ORBOL</name>
<keyword evidence="3" id="KW-0472">Membrane</keyword>
<dbReference type="InterPro" id="IPR050452">
    <property type="entry name" value="Metacaspase"/>
</dbReference>
<keyword evidence="3" id="KW-1133">Transmembrane helix</keyword>
<feature type="compositionally biased region" description="Basic and acidic residues" evidence="2">
    <location>
        <begin position="771"/>
        <end position="780"/>
    </location>
</feature>
<proteinExistence type="inferred from homology"/>
<keyword evidence="3" id="KW-0812">Transmembrane</keyword>
<feature type="region of interest" description="Disordered" evidence="2">
    <location>
        <begin position="718"/>
        <end position="790"/>
    </location>
</feature>
<dbReference type="PANTHER" id="PTHR48104">
    <property type="entry name" value="METACASPASE-4"/>
    <property type="match status" value="1"/>
</dbReference>
<reference evidence="5 6" key="1">
    <citation type="submission" date="2019-06" db="EMBL/GenBank/DDBJ databases">
        <authorList>
            <person name="Palmer J.M."/>
        </authorList>
    </citation>
    <scope>NUCLEOTIDE SEQUENCE [LARGE SCALE GENOMIC DNA]</scope>
    <source>
        <strain evidence="5 6">TWF191</strain>
    </source>
</reference>
<dbReference type="GO" id="GO:0006508">
    <property type="term" value="P:proteolysis"/>
    <property type="evidence" value="ECO:0007669"/>
    <property type="project" value="InterPro"/>
</dbReference>
<evidence type="ECO:0000256" key="1">
    <source>
        <dbReference type="ARBA" id="ARBA00009005"/>
    </source>
</evidence>
<dbReference type="Proteomes" id="UP000483672">
    <property type="component" value="Unassembled WGS sequence"/>
</dbReference>
<comment type="similarity">
    <text evidence="1">Belongs to the peptidase C14B family.</text>
</comment>
<comment type="caution">
    <text evidence="5">The sequence shown here is derived from an EMBL/GenBank/DDBJ whole genome shotgun (WGS) entry which is preliminary data.</text>
</comment>
<feature type="transmembrane region" description="Helical" evidence="3">
    <location>
        <begin position="804"/>
        <end position="822"/>
    </location>
</feature>
<dbReference type="Gene3D" id="3.40.50.1460">
    <property type="match status" value="1"/>
</dbReference>
<dbReference type="GO" id="GO:0004197">
    <property type="term" value="F:cysteine-type endopeptidase activity"/>
    <property type="evidence" value="ECO:0007669"/>
    <property type="project" value="InterPro"/>
</dbReference>
<accession>A0A6G1MIU1</accession>
<dbReference type="Pfam" id="PF00656">
    <property type="entry name" value="Peptidase_C14"/>
    <property type="match status" value="1"/>
</dbReference>
<protein>
    <recommendedName>
        <fullName evidence="4">Peptidase C14 caspase domain-containing protein</fullName>
    </recommendedName>
</protein>